<dbReference type="EMBL" id="JAUIQD010000005">
    <property type="protein sequence ID" value="KAK3348944.1"/>
    <property type="molecule type" value="Genomic_DNA"/>
</dbReference>
<evidence type="ECO:0000313" key="2">
    <source>
        <dbReference type="EMBL" id="KAK3348944.1"/>
    </source>
</evidence>
<reference evidence="2" key="2">
    <citation type="submission" date="2023-06" db="EMBL/GenBank/DDBJ databases">
        <authorList>
            <consortium name="Lawrence Berkeley National Laboratory"/>
            <person name="Haridas S."/>
            <person name="Hensen N."/>
            <person name="Bonometti L."/>
            <person name="Westerberg I."/>
            <person name="Brannstrom I.O."/>
            <person name="Guillou S."/>
            <person name="Cros-Aarteil S."/>
            <person name="Calhoun S."/>
            <person name="Kuo A."/>
            <person name="Mondo S."/>
            <person name="Pangilinan J."/>
            <person name="Riley R."/>
            <person name="Labutti K."/>
            <person name="Andreopoulos B."/>
            <person name="Lipzen A."/>
            <person name="Chen C."/>
            <person name="Yanf M."/>
            <person name="Daum C."/>
            <person name="Ng V."/>
            <person name="Clum A."/>
            <person name="Steindorff A."/>
            <person name="Ohm R."/>
            <person name="Martin F."/>
            <person name="Silar P."/>
            <person name="Natvig D."/>
            <person name="Lalanne C."/>
            <person name="Gautier V."/>
            <person name="Ament-Velasquez S.L."/>
            <person name="Kruys A."/>
            <person name="Hutchinson M.I."/>
            <person name="Powell A.J."/>
            <person name="Barry K."/>
            <person name="Miller A.N."/>
            <person name="Grigoriev I.V."/>
            <person name="Debuchy R."/>
            <person name="Gladieux P."/>
            <person name="Thoren M.H."/>
            <person name="Johannesson H."/>
        </authorList>
    </citation>
    <scope>NUCLEOTIDE SEQUENCE</scope>
    <source>
        <strain evidence="2">CBS 955.72</strain>
    </source>
</reference>
<dbReference type="Proteomes" id="UP001275084">
    <property type="component" value="Unassembled WGS sequence"/>
</dbReference>
<dbReference type="PANTHER" id="PTHR24148">
    <property type="entry name" value="ANKYRIN REPEAT DOMAIN-CONTAINING PROTEIN 39 HOMOLOG-RELATED"/>
    <property type="match status" value="1"/>
</dbReference>
<evidence type="ECO:0000313" key="3">
    <source>
        <dbReference type="Proteomes" id="UP001275084"/>
    </source>
</evidence>
<protein>
    <submittedName>
        <fullName evidence="2">Heterokaryon incompatibility protein-domain-containing protein</fullName>
    </submittedName>
</protein>
<organism evidence="2 3">
    <name type="scientific">Lasiosphaeria hispida</name>
    <dbReference type="NCBI Taxonomy" id="260671"/>
    <lineage>
        <taxon>Eukaryota</taxon>
        <taxon>Fungi</taxon>
        <taxon>Dikarya</taxon>
        <taxon>Ascomycota</taxon>
        <taxon>Pezizomycotina</taxon>
        <taxon>Sordariomycetes</taxon>
        <taxon>Sordariomycetidae</taxon>
        <taxon>Sordariales</taxon>
        <taxon>Lasiosphaeriaceae</taxon>
        <taxon>Lasiosphaeria</taxon>
    </lineage>
</organism>
<feature type="domain" description="Heterokaryon incompatibility" evidence="1">
    <location>
        <begin position="41"/>
        <end position="126"/>
    </location>
</feature>
<proteinExistence type="predicted"/>
<accession>A0AAJ0HDM5</accession>
<evidence type="ECO:0000259" key="1">
    <source>
        <dbReference type="Pfam" id="PF06985"/>
    </source>
</evidence>
<name>A0AAJ0HDM5_9PEZI</name>
<dbReference type="Pfam" id="PF06985">
    <property type="entry name" value="HET"/>
    <property type="match status" value="1"/>
</dbReference>
<gene>
    <name evidence="2" type="ORF">B0T25DRAFT_427333</name>
</gene>
<dbReference type="InterPro" id="IPR010730">
    <property type="entry name" value="HET"/>
</dbReference>
<feature type="non-terminal residue" evidence="2">
    <location>
        <position position="1"/>
    </location>
</feature>
<sequence>YQPLDEASQTIRLLRIHPPSESSSELECTLFPARLEGNPQFTALSYVWGDPTIKETIIVNGWPIKVTINLATALRHLQVTNVRPILDSFWADGICIDQSNLKERGSQVALMGQLHRQATLVCSWMG</sequence>
<comment type="caution">
    <text evidence="2">The sequence shown here is derived from an EMBL/GenBank/DDBJ whole genome shotgun (WGS) entry which is preliminary data.</text>
</comment>
<feature type="non-terminal residue" evidence="2">
    <location>
        <position position="126"/>
    </location>
</feature>
<reference evidence="2" key="1">
    <citation type="journal article" date="2023" name="Mol. Phylogenet. Evol.">
        <title>Genome-scale phylogeny and comparative genomics of the fungal order Sordariales.</title>
        <authorList>
            <person name="Hensen N."/>
            <person name="Bonometti L."/>
            <person name="Westerberg I."/>
            <person name="Brannstrom I.O."/>
            <person name="Guillou S."/>
            <person name="Cros-Aarteil S."/>
            <person name="Calhoun S."/>
            <person name="Haridas S."/>
            <person name="Kuo A."/>
            <person name="Mondo S."/>
            <person name="Pangilinan J."/>
            <person name="Riley R."/>
            <person name="LaButti K."/>
            <person name="Andreopoulos B."/>
            <person name="Lipzen A."/>
            <person name="Chen C."/>
            <person name="Yan M."/>
            <person name="Daum C."/>
            <person name="Ng V."/>
            <person name="Clum A."/>
            <person name="Steindorff A."/>
            <person name="Ohm R.A."/>
            <person name="Martin F."/>
            <person name="Silar P."/>
            <person name="Natvig D.O."/>
            <person name="Lalanne C."/>
            <person name="Gautier V."/>
            <person name="Ament-Velasquez S.L."/>
            <person name="Kruys A."/>
            <person name="Hutchinson M.I."/>
            <person name="Powell A.J."/>
            <person name="Barry K."/>
            <person name="Miller A.N."/>
            <person name="Grigoriev I.V."/>
            <person name="Debuchy R."/>
            <person name="Gladieux P."/>
            <person name="Hiltunen Thoren M."/>
            <person name="Johannesson H."/>
        </authorList>
    </citation>
    <scope>NUCLEOTIDE SEQUENCE</scope>
    <source>
        <strain evidence="2">CBS 955.72</strain>
    </source>
</reference>
<keyword evidence="3" id="KW-1185">Reference proteome</keyword>
<dbReference type="InterPro" id="IPR052895">
    <property type="entry name" value="HetReg/Transcr_Mod"/>
</dbReference>
<dbReference type="PANTHER" id="PTHR24148:SF73">
    <property type="entry name" value="HET DOMAIN PROTEIN (AFU_ORTHOLOGUE AFUA_8G01020)"/>
    <property type="match status" value="1"/>
</dbReference>
<dbReference type="AlphaFoldDB" id="A0AAJ0HDM5"/>